<comment type="caution">
    <text evidence="9">The sequence shown here is derived from an EMBL/GenBank/DDBJ whole genome shotgun (WGS) entry which is preliminary data.</text>
</comment>
<dbReference type="GO" id="GO:0000122">
    <property type="term" value="P:negative regulation of transcription by RNA polymerase II"/>
    <property type="evidence" value="ECO:0007669"/>
    <property type="project" value="TreeGrafter"/>
</dbReference>
<evidence type="ECO:0000256" key="3">
    <source>
        <dbReference type="ARBA" id="ARBA00022771"/>
    </source>
</evidence>
<feature type="domain" description="GATA-type" evidence="8">
    <location>
        <begin position="37"/>
        <end position="90"/>
    </location>
</feature>
<evidence type="ECO:0000256" key="1">
    <source>
        <dbReference type="ARBA" id="ARBA00004123"/>
    </source>
</evidence>
<dbReference type="PROSITE" id="PS50114">
    <property type="entry name" value="GATA_ZN_FINGER_2"/>
    <property type="match status" value="2"/>
</dbReference>
<dbReference type="InParanoid" id="A0A1Y1XSE6"/>
<dbReference type="Proteomes" id="UP000193498">
    <property type="component" value="Unassembled WGS sequence"/>
</dbReference>
<evidence type="ECO:0000256" key="4">
    <source>
        <dbReference type="ARBA" id="ARBA00022833"/>
    </source>
</evidence>
<dbReference type="GO" id="GO:0000981">
    <property type="term" value="F:DNA-binding transcription factor activity, RNA polymerase II-specific"/>
    <property type="evidence" value="ECO:0007669"/>
    <property type="project" value="TreeGrafter"/>
</dbReference>
<keyword evidence="4" id="KW-0862">Zinc</keyword>
<feature type="region of interest" description="Disordered" evidence="7">
    <location>
        <begin position="289"/>
        <end position="360"/>
    </location>
</feature>
<feature type="region of interest" description="Disordered" evidence="7">
    <location>
        <begin position="1"/>
        <end position="20"/>
    </location>
</feature>
<evidence type="ECO:0000256" key="5">
    <source>
        <dbReference type="ARBA" id="ARBA00023242"/>
    </source>
</evidence>
<dbReference type="EMBL" id="MCFE01000511">
    <property type="protein sequence ID" value="ORX88660.1"/>
    <property type="molecule type" value="Genomic_DNA"/>
</dbReference>
<name>A0A1Y1XSE6_9FUNG</name>
<feature type="domain" description="GATA-type" evidence="8">
    <location>
        <begin position="131"/>
        <end position="184"/>
    </location>
</feature>
<dbReference type="STRING" id="1314790.A0A1Y1XSE6"/>
<dbReference type="Pfam" id="PF00320">
    <property type="entry name" value="GATA"/>
    <property type="match status" value="2"/>
</dbReference>
<proteinExistence type="predicted"/>
<dbReference type="GO" id="GO:0000978">
    <property type="term" value="F:RNA polymerase II cis-regulatory region sequence-specific DNA binding"/>
    <property type="evidence" value="ECO:0007669"/>
    <property type="project" value="TreeGrafter"/>
</dbReference>
<dbReference type="GO" id="GO:0008270">
    <property type="term" value="F:zinc ion binding"/>
    <property type="evidence" value="ECO:0007669"/>
    <property type="project" value="UniProtKB-KW"/>
</dbReference>
<dbReference type="InterPro" id="IPR000679">
    <property type="entry name" value="Znf_GATA"/>
</dbReference>
<dbReference type="SMART" id="SM00401">
    <property type="entry name" value="ZnF_GATA"/>
    <property type="match status" value="2"/>
</dbReference>
<keyword evidence="10" id="KW-1185">Reference proteome</keyword>
<sequence length="449" mass="48782">MSPDDNHPSIGLQQEMAEPSCLTETNKELCSKGRGSSGSSTVCSNCGTTTTPLWRRAANGDAICNACGLYMKSRNTTRPQWLKRASPKESGPPSSGDESARNPCAGDAQRESNSPTPPCGDCSSFGQTQANRSNLICSNCGTDTTPLWRRDETGTTICNACGLYFKLHGVHRPVSMKRSVIKRRKRNFHSGNPTARTHLKSSGLCGEDHGERRKSCCHHDHCYPTEPVHHSQHSCCPAPTPSEHEHAAKHRRVDHCCDGSHDIQSSGLSSGRVSIDSSFVTDSAHSLPSIHHSASLSPHIQSSDSSSSPSSPRTSDSFSASVYDSSRPTLPPIQIPHLNGQERPVSPPSHLSSKGFPPGCEYPSYPAPNQFTREDLQAHRQELQREITHLSMLLSRTSSILAGLDHAINLPISNTPYKSSHGPSNTKPEFLYQHQHSHGVTSTAWPNHS</sequence>
<feature type="region of interest" description="Disordered" evidence="7">
    <location>
        <begin position="78"/>
        <end position="117"/>
    </location>
</feature>
<organism evidence="9 10">
    <name type="scientific">Basidiobolus meristosporus CBS 931.73</name>
    <dbReference type="NCBI Taxonomy" id="1314790"/>
    <lineage>
        <taxon>Eukaryota</taxon>
        <taxon>Fungi</taxon>
        <taxon>Fungi incertae sedis</taxon>
        <taxon>Zoopagomycota</taxon>
        <taxon>Entomophthoromycotina</taxon>
        <taxon>Basidiobolomycetes</taxon>
        <taxon>Basidiobolales</taxon>
        <taxon>Basidiobolaceae</taxon>
        <taxon>Basidiobolus</taxon>
    </lineage>
</organism>
<evidence type="ECO:0000256" key="6">
    <source>
        <dbReference type="PROSITE-ProRule" id="PRU00094"/>
    </source>
</evidence>
<accession>A0A1Y1XSE6</accession>
<comment type="subcellular location">
    <subcellularLocation>
        <location evidence="1">Nucleus</location>
    </subcellularLocation>
</comment>
<evidence type="ECO:0000259" key="8">
    <source>
        <dbReference type="PROSITE" id="PS50114"/>
    </source>
</evidence>
<gene>
    <name evidence="9" type="ORF">K493DRAFT_319313</name>
</gene>
<dbReference type="Gene3D" id="3.30.50.10">
    <property type="entry name" value="Erythroid Transcription Factor GATA-1, subunit A"/>
    <property type="match status" value="2"/>
</dbReference>
<keyword evidence="3 6" id="KW-0863">Zinc-finger</keyword>
<dbReference type="FunFam" id="3.30.50.10:FF:000007">
    <property type="entry name" value="Nitrogen regulatory AreA, N-terminal"/>
    <property type="match status" value="1"/>
</dbReference>
<keyword evidence="5" id="KW-0539">Nucleus</keyword>
<evidence type="ECO:0000313" key="10">
    <source>
        <dbReference type="Proteomes" id="UP000193498"/>
    </source>
</evidence>
<dbReference type="GO" id="GO:0045944">
    <property type="term" value="P:positive regulation of transcription by RNA polymerase II"/>
    <property type="evidence" value="ECO:0007669"/>
    <property type="project" value="TreeGrafter"/>
</dbReference>
<dbReference type="CDD" id="cd00202">
    <property type="entry name" value="ZnF_GATA"/>
    <property type="match status" value="2"/>
</dbReference>
<dbReference type="PANTHER" id="PTHR10071:SF281">
    <property type="entry name" value="BOX A-BINDING FACTOR-RELATED"/>
    <property type="match status" value="1"/>
</dbReference>
<keyword evidence="2" id="KW-0479">Metal-binding</keyword>
<dbReference type="GO" id="GO:0005634">
    <property type="term" value="C:nucleus"/>
    <property type="evidence" value="ECO:0007669"/>
    <property type="project" value="UniProtKB-SubCell"/>
</dbReference>
<dbReference type="SUPFAM" id="SSF57716">
    <property type="entry name" value="Glucocorticoid receptor-like (DNA-binding domain)"/>
    <property type="match status" value="2"/>
</dbReference>
<reference evidence="9 10" key="1">
    <citation type="submission" date="2016-07" db="EMBL/GenBank/DDBJ databases">
        <title>Pervasive Adenine N6-methylation of Active Genes in Fungi.</title>
        <authorList>
            <consortium name="DOE Joint Genome Institute"/>
            <person name="Mondo S.J."/>
            <person name="Dannebaum R.O."/>
            <person name="Kuo R.C."/>
            <person name="Labutti K."/>
            <person name="Haridas S."/>
            <person name="Kuo A."/>
            <person name="Salamov A."/>
            <person name="Ahrendt S.R."/>
            <person name="Lipzen A."/>
            <person name="Sullivan W."/>
            <person name="Andreopoulos W.B."/>
            <person name="Clum A."/>
            <person name="Lindquist E."/>
            <person name="Daum C."/>
            <person name="Ramamoorthy G.K."/>
            <person name="Gryganskyi A."/>
            <person name="Culley D."/>
            <person name="Magnuson J.K."/>
            <person name="James T.Y."/>
            <person name="O'Malley M.A."/>
            <person name="Stajich J.E."/>
            <person name="Spatafora J.W."/>
            <person name="Visel A."/>
            <person name="Grigoriev I.V."/>
        </authorList>
    </citation>
    <scope>NUCLEOTIDE SEQUENCE [LARGE SCALE GENOMIC DNA]</scope>
    <source>
        <strain evidence="9 10">CBS 931.73</strain>
    </source>
</reference>
<dbReference type="AlphaFoldDB" id="A0A1Y1XSE6"/>
<feature type="compositionally biased region" description="Low complexity" evidence="7">
    <location>
        <begin position="295"/>
        <end position="326"/>
    </location>
</feature>
<evidence type="ECO:0000313" key="9">
    <source>
        <dbReference type="EMBL" id="ORX88660.1"/>
    </source>
</evidence>
<evidence type="ECO:0000256" key="2">
    <source>
        <dbReference type="ARBA" id="ARBA00022723"/>
    </source>
</evidence>
<evidence type="ECO:0000256" key="7">
    <source>
        <dbReference type="SAM" id="MobiDB-lite"/>
    </source>
</evidence>
<dbReference type="InterPro" id="IPR013088">
    <property type="entry name" value="Znf_NHR/GATA"/>
</dbReference>
<dbReference type="PANTHER" id="PTHR10071">
    <property type="entry name" value="TRANSCRIPTION FACTOR GATA FAMILY MEMBER"/>
    <property type="match status" value="1"/>
</dbReference>
<dbReference type="PRINTS" id="PR00619">
    <property type="entry name" value="GATAZNFINGER"/>
</dbReference>
<dbReference type="InterPro" id="IPR039355">
    <property type="entry name" value="Transcription_factor_GATA"/>
</dbReference>
<dbReference type="OrthoDB" id="515401at2759"/>
<protein>
    <recommendedName>
        <fullName evidence="8">GATA-type domain-containing protein</fullName>
    </recommendedName>
</protein>
<dbReference type="PROSITE" id="PS00344">
    <property type="entry name" value="GATA_ZN_FINGER_1"/>
    <property type="match status" value="2"/>
</dbReference>